<reference evidence="5 6" key="1">
    <citation type="submission" date="2018-05" db="EMBL/GenBank/DDBJ databases">
        <title>Whole genome sequencing for identification of molecular markers to develop diagnostic detection tools for the regulated plant pathogen Lachnellula willkommii.</title>
        <authorList>
            <person name="Giroux E."/>
            <person name="Bilodeau G."/>
        </authorList>
    </citation>
    <scope>NUCLEOTIDE SEQUENCE [LARGE SCALE GENOMIC DNA]</scope>
    <source>
        <strain evidence="5 6">CBS 203.66</strain>
    </source>
</reference>
<feature type="domain" description="OBG-type G" evidence="3">
    <location>
        <begin position="25"/>
        <end position="293"/>
    </location>
</feature>
<dbReference type="InterPro" id="IPR012676">
    <property type="entry name" value="TGS-like"/>
</dbReference>
<evidence type="ECO:0000259" key="3">
    <source>
        <dbReference type="PROSITE" id="PS51710"/>
    </source>
</evidence>
<dbReference type="Proteomes" id="UP000469559">
    <property type="component" value="Unassembled WGS sequence"/>
</dbReference>
<dbReference type="InterPro" id="IPR012675">
    <property type="entry name" value="Beta-grasp_dom_sf"/>
</dbReference>
<dbReference type="PANTHER" id="PTHR23305">
    <property type="entry name" value="OBG GTPASE FAMILY"/>
    <property type="match status" value="1"/>
</dbReference>
<dbReference type="PANTHER" id="PTHR23305:SF7">
    <property type="entry name" value="OBG-TYPE G DOMAIN-CONTAINING PROTEIN"/>
    <property type="match status" value="1"/>
</dbReference>
<dbReference type="Pfam" id="PF01926">
    <property type="entry name" value="MMR_HSR1"/>
    <property type="match status" value="1"/>
</dbReference>
<name>A0A8T9B876_9HELO</name>
<dbReference type="Gene3D" id="3.40.50.300">
    <property type="entry name" value="P-loop containing nucleotide triphosphate hydrolases"/>
    <property type="match status" value="1"/>
</dbReference>
<dbReference type="InterPro" id="IPR004396">
    <property type="entry name" value="ATPase_YchF/OLA1"/>
</dbReference>
<evidence type="ECO:0000313" key="6">
    <source>
        <dbReference type="Proteomes" id="UP000469559"/>
    </source>
</evidence>
<dbReference type="EMBL" id="QGMF01000438">
    <property type="protein sequence ID" value="TVY15887.1"/>
    <property type="molecule type" value="Genomic_DNA"/>
</dbReference>
<dbReference type="InterPro" id="IPR031167">
    <property type="entry name" value="G_OBG"/>
</dbReference>
<dbReference type="GO" id="GO:0016887">
    <property type="term" value="F:ATP hydrolysis activity"/>
    <property type="evidence" value="ECO:0007669"/>
    <property type="project" value="InterPro"/>
</dbReference>
<dbReference type="PRINTS" id="PR00326">
    <property type="entry name" value="GTP1OBG"/>
</dbReference>
<dbReference type="OrthoDB" id="424823at2759"/>
<keyword evidence="2" id="KW-0067">ATP-binding</keyword>
<dbReference type="PROSITE" id="PS51880">
    <property type="entry name" value="TGS"/>
    <property type="match status" value="1"/>
</dbReference>
<evidence type="ECO:0000313" key="5">
    <source>
        <dbReference type="EMBL" id="TVY15887.1"/>
    </source>
</evidence>
<dbReference type="InterPro" id="IPR027417">
    <property type="entry name" value="P-loop_NTPase"/>
</dbReference>
<keyword evidence="6" id="KW-1185">Reference proteome</keyword>
<dbReference type="InterPro" id="IPR023192">
    <property type="entry name" value="TGS-like_dom_sf"/>
</dbReference>
<dbReference type="Pfam" id="PF06071">
    <property type="entry name" value="YchF-GTPase_C"/>
    <property type="match status" value="1"/>
</dbReference>
<dbReference type="SUPFAM" id="SSF52540">
    <property type="entry name" value="P-loop containing nucleoside triphosphate hydrolases"/>
    <property type="match status" value="1"/>
</dbReference>
<keyword evidence="1" id="KW-0547">Nucleotide-binding</keyword>
<evidence type="ECO:0000259" key="4">
    <source>
        <dbReference type="PROSITE" id="PS51880"/>
    </source>
</evidence>
<dbReference type="FunFam" id="3.10.20.30:FF:000001">
    <property type="entry name" value="Ribosome-binding ATPase YchF"/>
    <property type="match status" value="1"/>
</dbReference>
<protein>
    <submittedName>
        <fullName evidence="5">Obg-like ATPase 1</fullName>
    </submittedName>
</protein>
<dbReference type="NCBIfam" id="TIGR00092">
    <property type="entry name" value="redox-regulated ATPase YchF"/>
    <property type="match status" value="1"/>
</dbReference>
<proteinExistence type="predicted"/>
<dbReference type="InterPro" id="IPR006073">
    <property type="entry name" value="GTP-bd"/>
</dbReference>
<sequence>MPPKKAATEETKNNVVAFGRVRKNLKMGCVGLPNVGKSSLFNLLTEQSATAENYPFCTIEPNEARCAVPDARYDFLCDIWKPPSMYPAYLQVTDIAGLIKGASQGEGLGNAFLSHIQAVDGMFHIVRAFDNDEVLHVDDSIDPTRDLSKFFCFFFFLCELCKKDLDILAKTIVSEEATVRKAGGKFKMNPLFPSTTTKIKAMLEQDKPVRDGTWTSAEIELINEKMQLITTKPVIYLVNLTMKDYIRQKSKYLPHIAKWVTEHGGLPRDVIPFSVEFEEKIHSFKDDPAGLEAFMKDIKVKSRLEKIITEGFTKLGLQYYFTAGEKEIRCWTIPRGCLAPQAAGAIHGDFERGFIKAEVVAYQDFHDLCEGAKSMAPIKAAGKYRQEGKTYTVQDGDIIHFQFNVAPKK</sequence>
<dbReference type="Gene3D" id="3.10.20.30">
    <property type="match status" value="1"/>
</dbReference>
<dbReference type="InterPro" id="IPR004095">
    <property type="entry name" value="TGS"/>
</dbReference>
<dbReference type="InterPro" id="IPR013029">
    <property type="entry name" value="YchF_C"/>
</dbReference>
<dbReference type="Gene3D" id="1.10.150.300">
    <property type="entry name" value="TGS-like domain"/>
    <property type="match status" value="1"/>
</dbReference>
<dbReference type="GO" id="GO:0005737">
    <property type="term" value="C:cytoplasm"/>
    <property type="evidence" value="ECO:0007669"/>
    <property type="project" value="TreeGrafter"/>
</dbReference>
<dbReference type="SUPFAM" id="SSF81271">
    <property type="entry name" value="TGS-like"/>
    <property type="match status" value="1"/>
</dbReference>
<dbReference type="AlphaFoldDB" id="A0A8T9B876"/>
<dbReference type="GO" id="GO:0005525">
    <property type="term" value="F:GTP binding"/>
    <property type="evidence" value="ECO:0007669"/>
    <property type="project" value="InterPro"/>
</dbReference>
<dbReference type="GO" id="GO:0005524">
    <property type="term" value="F:ATP binding"/>
    <property type="evidence" value="ECO:0007669"/>
    <property type="project" value="UniProtKB-KW"/>
</dbReference>
<evidence type="ECO:0000256" key="2">
    <source>
        <dbReference type="ARBA" id="ARBA00022840"/>
    </source>
</evidence>
<feature type="domain" description="TGS" evidence="4">
    <location>
        <begin position="316"/>
        <end position="403"/>
    </location>
</feature>
<accession>A0A8T9B876</accession>
<dbReference type="PIRSF" id="PIRSF006641">
    <property type="entry name" value="CHP00092"/>
    <property type="match status" value="1"/>
</dbReference>
<dbReference type="PROSITE" id="PS51710">
    <property type="entry name" value="G_OBG"/>
    <property type="match status" value="1"/>
</dbReference>
<comment type="caution">
    <text evidence="5">The sequence shown here is derived from an EMBL/GenBank/DDBJ whole genome shotgun (WGS) entry which is preliminary data.</text>
</comment>
<organism evidence="5 6">
    <name type="scientific">Lachnellula arida</name>
    <dbReference type="NCBI Taxonomy" id="1316785"/>
    <lineage>
        <taxon>Eukaryota</taxon>
        <taxon>Fungi</taxon>
        <taxon>Dikarya</taxon>
        <taxon>Ascomycota</taxon>
        <taxon>Pezizomycotina</taxon>
        <taxon>Leotiomycetes</taxon>
        <taxon>Helotiales</taxon>
        <taxon>Lachnaceae</taxon>
        <taxon>Lachnellula</taxon>
    </lineage>
</organism>
<gene>
    <name evidence="5" type="primary">YchF1</name>
    <name evidence="5" type="ORF">LARI1_G004951</name>
</gene>
<evidence type="ECO:0000256" key="1">
    <source>
        <dbReference type="ARBA" id="ARBA00022741"/>
    </source>
</evidence>